<accession>A0A2S4UZ98</accession>
<dbReference type="EMBL" id="PKSL01000139">
    <property type="protein sequence ID" value="POW02602.1"/>
    <property type="molecule type" value="Genomic_DNA"/>
</dbReference>
<evidence type="ECO:0000313" key="2">
    <source>
        <dbReference type="Proteomes" id="UP000239156"/>
    </source>
</evidence>
<gene>
    <name evidence="1" type="ORF">PSTT_11637</name>
</gene>
<proteinExistence type="predicted"/>
<dbReference type="VEuPathDB" id="FungiDB:PSHT_04650"/>
<comment type="caution">
    <text evidence="1">The sequence shown here is derived from an EMBL/GenBank/DDBJ whole genome shotgun (WGS) entry which is preliminary data.</text>
</comment>
<keyword evidence="2" id="KW-1185">Reference proteome</keyword>
<dbReference type="AlphaFoldDB" id="A0A2S4UZ98"/>
<evidence type="ECO:0000313" key="1">
    <source>
        <dbReference type="EMBL" id="POW02602.1"/>
    </source>
</evidence>
<name>A0A2S4UZ98_9BASI</name>
<organism evidence="1 2">
    <name type="scientific">Puccinia striiformis</name>
    <dbReference type="NCBI Taxonomy" id="27350"/>
    <lineage>
        <taxon>Eukaryota</taxon>
        <taxon>Fungi</taxon>
        <taxon>Dikarya</taxon>
        <taxon>Basidiomycota</taxon>
        <taxon>Pucciniomycotina</taxon>
        <taxon>Pucciniomycetes</taxon>
        <taxon>Pucciniales</taxon>
        <taxon>Pucciniaceae</taxon>
        <taxon>Puccinia</taxon>
    </lineage>
</organism>
<protein>
    <submittedName>
        <fullName evidence="1">Uncharacterized protein</fullName>
    </submittedName>
</protein>
<dbReference type="VEuPathDB" id="FungiDB:PSTT_11637"/>
<reference evidence="1" key="1">
    <citation type="submission" date="2017-12" db="EMBL/GenBank/DDBJ databases">
        <title>Gene loss provides genomic basis for host adaptation in cereal stripe rust fungi.</title>
        <authorList>
            <person name="Xia C."/>
        </authorList>
    </citation>
    <scope>NUCLEOTIDE SEQUENCE [LARGE SCALE GENOMIC DNA]</scope>
    <source>
        <strain evidence="1">93-210</strain>
    </source>
</reference>
<dbReference type="Proteomes" id="UP000239156">
    <property type="component" value="Unassembled WGS sequence"/>
</dbReference>
<sequence length="217" mass="24621">MEHNKEQTEALVVIEQALREDNIWAAGCKTIKFNEKGYIINKKQLDWLGTIKLQEIAQRDARVDFYNWRKDGLPFSMMTKNSLHKHQHGPEVVQQRQTIMTMARASGYLKEIIFVGLHGIPQTETVGGMEMGGMGAAPTVGNLKNVTLEDNDWILIREEEAQKGHFAGHQWSIVENTKNVPFEDDDWILARQKGSQKGHVAGLLRFVSKSLQPKGRS</sequence>